<gene>
    <name evidence="1" type="ORF">GCM10009549_09380</name>
</gene>
<organism evidence="1 2">
    <name type="scientific">Streptomyces thermoalcalitolerans</name>
    <dbReference type="NCBI Taxonomy" id="65605"/>
    <lineage>
        <taxon>Bacteria</taxon>
        <taxon>Bacillati</taxon>
        <taxon>Actinomycetota</taxon>
        <taxon>Actinomycetes</taxon>
        <taxon>Kitasatosporales</taxon>
        <taxon>Streptomycetaceae</taxon>
        <taxon>Streptomyces</taxon>
    </lineage>
</organism>
<name>A0ABN1NFA9_9ACTN</name>
<evidence type="ECO:0008006" key="3">
    <source>
        <dbReference type="Google" id="ProtNLM"/>
    </source>
</evidence>
<accession>A0ABN1NFA9</accession>
<evidence type="ECO:0000313" key="2">
    <source>
        <dbReference type="Proteomes" id="UP001501005"/>
    </source>
</evidence>
<dbReference type="Proteomes" id="UP001501005">
    <property type="component" value="Unassembled WGS sequence"/>
</dbReference>
<sequence length="289" mass="30297">MAVLNPLRVLLVDDPGRLDALTARRRVAVHLTEADVAYRPHPMDPRARPWQGAPPQVALVCDAPKAAEELTAQGVPVVYLHCGHRTGPVPAVAAVVQQIQGPARLPVPTDTTGGPGRCGVLAPARTARARSRAGCLVLVSAADARAEHLAAYTDDVLRPLVTRAAAGPGGCDLVCDTGLPTVRNALPSMSGLRLHVAADVDVDALHARAETCHASPTWSAVALARARKAPLELLPPLGPAQRDLAERLQAPPDTGAAARITGDITDDDLRGAQRIARKLRQLAMVPPSM</sequence>
<evidence type="ECO:0000313" key="1">
    <source>
        <dbReference type="EMBL" id="GAA0905277.1"/>
    </source>
</evidence>
<dbReference type="RefSeq" id="WP_344047036.1">
    <property type="nucleotide sequence ID" value="NZ_BAAAHG010000004.1"/>
</dbReference>
<reference evidence="1 2" key="1">
    <citation type="journal article" date="2019" name="Int. J. Syst. Evol. Microbiol.">
        <title>The Global Catalogue of Microorganisms (GCM) 10K type strain sequencing project: providing services to taxonomists for standard genome sequencing and annotation.</title>
        <authorList>
            <consortium name="The Broad Institute Genomics Platform"/>
            <consortium name="The Broad Institute Genome Sequencing Center for Infectious Disease"/>
            <person name="Wu L."/>
            <person name="Ma J."/>
        </authorList>
    </citation>
    <scope>NUCLEOTIDE SEQUENCE [LARGE SCALE GENOMIC DNA]</scope>
    <source>
        <strain evidence="1 2">JCM 10673</strain>
    </source>
</reference>
<keyword evidence="2" id="KW-1185">Reference proteome</keyword>
<dbReference type="NCBIfam" id="TIGR04469">
    <property type="entry name" value="CGA_synth_rel"/>
    <property type="match status" value="1"/>
</dbReference>
<comment type="caution">
    <text evidence="1">The sequence shown here is derived from an EMBL/GenBank/DDBJ whole genome shotgun (WGS) entry which is preliminary data.</text>
</comment>
<dbReference type="EMBL" id="BAAAHG010000004">
    <property type="protein sequence ID" value="GAA0905277.1"/>
    <property type="molecule type" value="Genomic_DNA"/>
</dbReference>
<protein>
    <recommendedName>
        <fullName evidence="3">CGA synthase-related protein</fullName>
    </recommendedName>
</protein>
<dbReference type="InterPro" id="IPR031013">
    <property type="entry name" value="CGA_synth-rel"/>
</dbReference>
<proteinExistence type="predicted"/>